<evidence type="ECO:0000256" key="5">
    <source>
        <dbReference type="ARBA" id="ARBA00023237"/>
    </source>
</evidence>
<dbReference type="PROSITE" id="PS51257">
    <property type="entry name" value="PROKAR_LIPOPROTEIN"/>
    <property type="match status" value="1"/>
</dbReference>
<dbReference type="Pfam" id="PF14322">
    <property type="entry name" value="SusD-like_3"/>
    <property type="match status" value="1"/>
</dbReference>
<dbReference type="Proteomes" id="UP001501844">
    <property type="component" value="Unassembled WGS sequence"/>
</dbReference>
<evidence type="ECO:0000259" key="7">
    <source>
        <dbReference type="Pfam" id="PF07980"/>
    </source>
</evidence>
<dbReference type="InterPro" id="IPR012944">
    <property type="entry name" value="SusD_RagB_dom"/>
</dbReference>
<evidence type="ECO:0000256" key="4">
    <source>
        <dbReference type="ARBA" id="ARBA00023136"/>
    </source>
</evidence>
<protein>
    <submittedName>
        <fullName evidence="9">RagB/SusD family nutrient uptake outer membrane protein</fullName>
    </submittedName>
</protein>
<keyword evidence="10" id="KW-1185">Reference proteome</keyword>
<dbReference type="Pfam" id="PF07980">
    <property type="entry name" value="SusD_RagB"/>
    <property type="match status" value="1"/>
</dbReference>
<dbReference type="InterPro" id="IPR011990">
    <property type="entry name" value="TPR-like_helical_dom_sf"/>
</dbReference>
<dbReference type="CDD" id="cd08977">
    <property type="entry name" value="SusD"/>
    <property type="match status" value="1"/>
</dbReference>
<evidence type="ECO:0000256" key="1">
    <source>
        <dbReference type="ARBA" id="ARBA00004442"/>
    </source>
</evidence>
<comment type="caution">
    <text evidence="9">The sequence shown here is derived from an EMBL/GenBank/DDBJ whole genome shotgun (WGS) entry which is preliminary data.</text>
</comment>
<comment type="similarity">
    <text evidence="2">Belongs to the SusD family.</text>
</comment>
<accession>A0ABP8FXB1</accession>
<reference evidence="10" key="1">
    <citation type="journal article" date="2019" name="Int. J. Syst. Evol. Microbiol.">
        <title>The Global Catalogue of Microorganisms (GCM) 10K type strain sequencing project: providing services to taxonomists for standard genome sequencing and annotation.</title>
        <authorList>
            <consortium name="The Broad Institute Genomics Platform"/>
            <consortium name="The Broad Institute Genome Sequencing Center for Infectious Disease"/>
            <person name="Wu L."/>
            <person name="Ma J."/>
        </authorList>
    </citation>
    <scope>NUCLEOTIDE SEQUENCE [LARGE SCALE GENOMIC DNA]</scope>
    <source>
        <strain evidence="10">JCM 17917</strain>
    </source>
</reference>
<dbReference type="InterPro" id="IPR033985">
    <property type="entry name" value="SusD-like_N"/>
</dbReference>
<feature type="chain" id="PRO_5045163430" evidence="6">
    <location>
        <begin position="21"/>
        <end position="479"/>
    </location>
</feature>
<evidence type="ECO:0000259" key="8">
    <source>
        <dbReference type="Pfam" id="PF14322"/>
    </source>
</evidence>
<dbReference type="Gene3D" id="1.25.40.390">
    <property type="match status" value="1"/>
</dbReference>
<feature type="domain" description="SusD-like N-terminal" evidence="8">
    <location>
        <begin position="50"/>
        <end position="233"/>
    </location>
</feature>
<name>A0ABP8FXB1_9BACT</name>
<evidence type="ECO:0000256" key="2">
    <source>
        <dbReference type="ARBA" id="ARBA00006275"/>
    </source>
</evidence>
<evidence type="ECO:0000313" key="10">
    <source>
        <dbReference type="Proteomes" id="UP001501844"/>
    </source>
</evidence>
<evidence type="ECO:0000313" key="9">
    <source>
        <dbReference type="EMBL" id="GAA4312882.1"/>
    </source>
</evidence>
<keyword evidence="4" id="KW-0472">Membrane</keyword>
<comment type="subcellular location">
    <subcellularLocation>
        <location evidence="1">Cell outer membrane</location>
    </subcellularLocation>
</comment>
<feature type="domain" description="RagB/SusD" evidence="7">
    <location>
        <begin position="352"/>
        <end position="479"/>
    </location>
</feature>
<organism evidence="9 10">
    <name type="scientific">Nibribacter koreensis</name>
    <dbReference type="NCBI Taxonomy" id="1084519"/>
    <lineage>
        <taxon>Bacteria</taxon>
        <taxon>Pseudomonadati</taxon>
        <taxon>Bacteroidota</taxon>
        <taxon>Cytophagia</taxon>
        <taxon>Cytophagales</taxon>
        <taxon>Hymenobacteraceae</taxon>
        <taxon>Nibribacter</taxon>
    </lineage>
</organism>
<evidence type="ECO:0000256" key="6">
    <source>
        <dbReference type="SAM" id="SignalP"/>
    </source>
</evidence>
<keyword evidence="3 6" id="KW-0732">Signal</keyword>
<proteinExistence type="inferred from homology"/>
<dbReference type="EMBL" id="BAABGX010000003">
    <property type="protein sequence ID" value="GAA4312882.1"/>
    <property type="molecule type" value="Genomic_DNA"/>
</dbReference>
<gene>
    <name evidence="9" type="ORF">GCM10023183_32130</name>
</gene>
<dbReference type="SUPFAM" id="SSF48452">
    <property type="entry name" value="TPR-like"/>
    <property type="match status" value="1"/>
</dbReference>
<evidence type="ECO:0000256" key="3">
    <source>
        <dbReference type="ARBA" id="ARBA00022729"/>
    </source>
</evidence>
<keyword evidence="5" id="KW-0998">Cell outer membrane</keyword>
<feature type="signal peptide" evidence="6">
    <location>
        <begin position="1"/>
        <end position="20"/>
    </location>
</feature>
<sequence length="479" mass="52433">MLKKYMIAVLMGATALSVSSCDDLLETAPRQSIALDTGLTDITGVRALLIGVYDRLQVNTYYGAQMMLAPDVMADNLRQTASNSNRYTFFQNNSFGTQLNRWAGNYGAINDTNLIIEAIANNTDPTVTAAEKARITAEAKFLRALLYHDLVRIYGYEPGKEVGGFNAGVILRLEPVTLKSEADFKARATNAEVYAQIEKDLTDAIAGFTTSNQTSWFRGNKAAAEALMARVSLYQAKWQQALDFSNTAIATAAARSKGLVSAANYAAAWTTLPNPESLFELNYVQATETLGANESLNSLTSDTYVGAWRDIVPTNTLFNLYEVNDVRRAMFYTATKGSEAVRFNKKFAGNQGVFTDNIPIIRLSEVHLIKAEAEAELAAGTEVSVAGLATLNNLRSRRDASPVVALTKADLINAILVERRLELVYEGHRFFDLKRRGLDIVKDPQVAAVNIPYTDPRVLAPIPAAEVNLNSKLKQNPGY</sequence>